<dbReference type="InterPro" id="IPR029058">
    <property type="entry name" value="AB_hydrolase_fold"/>
</dbReference>
<dbReference type="PROSITE" id="PS51318">
    <property type="entry name" value="TAT"/>
    <property type="match status" value="1"/>
</dbReference>
<gene>
    <name evidence="2" type="ORF">CLV46_1411</name>
</gene>
<evidence type="ECO:0000256" key="1">
    <source>
        <dbReference type="SAM" id="SignalP"/>
    </source>
</evidence>
<proteinExistence type="predicted"/>
<dbReference type="Gene3D" id="3.40.50.1820">
    <property type="entry name" value="alpha/beta hydrolase"/>
    <property type="match status" value="1"/>
</dbReference>
<organism evidence="2 3">
    <name type="scientific">Diaminobutyricimonas aerilata</name>
    <dbReference type="NCBI Taxonomy" id="1162967"/>
    <lineage>
        <taxon>Bacteria</taxon>
        <taxon>Bacillati</taxon>
        <taxon>Actinomycetota</taxon>
        <taxon>Actinomycetes</taxon>
        <taxon>Micrococcales</taxon>
        <taxon>Microbacteriaceae</taxon>
        <taxon>Diaminobutyricimonas</taxon>
    </lineage>
</organism>
<keyword evidence="1" id="KW-0732">Signal</keyword>
<keyword evidence="3" id="KW-1185">Reference proteome</keyword>
<feature type="signal peptide" evidence="1">
    <location>
        <begin position="1"/>
        <end position="43"/>
    </location>
</feature>
<sequence length="306" mass="32684">MMHETTTGRSLSPAGRTSRRTLLASAAAGAFALGLGGTQTAWAATPNPIPKLPGEVSRLANQVSAGGTLYDNIEVSIGGDRARIFVPQSVRPGSKTLAGVVWFYHATGSTHSSLNSAFKYPAELAVDNGAISICQNLGGSIYTNPKAVEAQVAGWNWIKNLFTIRANFLRANSGGGAMASFTLGKKLMPYISGLYMANSIYDVEERYRATPDRIGPAYNWDEALMRAYNPANLPGSAWTGSRIRVVVSDSSHPDVVLPQAAHGLALIRDAKPTALETTVRTHALGHQIPGWVNSDMISTFGRWLGR</sequence>
<dbReference type="Proteomes" id="UP000228758">
    <property type="component" value="Unassembled WGS sequence"/>
</dbReference>
<dbReference type="SUPFAM" id="SSF53474">
    <property type="entry name" value="alpha/beta-Hydrolases"/>
    <property type="match status" value="1"/>
</dbReference>
<dbReference type="AlphaFoldDB" id="A0A2M9CIY3"/>
<reference evidence="2 3" key="1">
    <citation type="submission" date="2017-11" db="EMBL/GenBank/DDBJ databases">
        <title>Genomic Encyclopedia of Archaeal and Bacterial Type Strains, Phase II (KMG-II): From Individual Species to Whole Genera.</title>
        <authorList>
            <person name="Goeker M."/>
        </authorList>
    </citation>
    <scope>NUCLEOTIDE SEQUENCE [LARGE SCALE GENOMIC DNA]</scope>
    <source>
        <strain evidence="2 3">DSM 27393</strain>
    </source>
</reference>
<dbReference type="InterPro" id="IPR006311">
    <property type="entry name" value="TAT_signal"/>
</dbReference>
<evidence type="ECO:0000313" key="2">
    <source>
        <dbReference type="EMBL" id="PJJ71857.1"/>
    </source>
</evidence>
<dbReference type="EMBL" id="PGFF01000001">
    <property type="protein sequence ID" value="PJJ71857.1"/>
    <property type="molecule type" value="Genomic_DNA"/>
</dbReference>
<comment type="caution">
    <text evidence="2">The sequence shown here is derived from an EMBL/GenBank/DDBJ whole genome shotgun (WGS) entry which is preliminary data.</text>
</comment>
<evidence type="ECO:0000313" key="3">
    <source>
        <dbReference type="Proteomes" id="UP000228758"/>
    </source>
</evidence>
<feature type="chain" id="PRO_5014928967" description="Trehalose O-mycolyltransferase" evidence="1">
    <location>
        <begin position="44"/>
        <end position="306"/>
    </location>
</feature>
<name>A0A2M9CIY3_9MICO</name>
<accession>A0A2M9CIY3</accession>
<evidence type="ECO:0008006" key="4">
    <source>
        <dbReference type="Google" id="ProtNLM"/>
    </source>
</evidence>
<protein>
    <recommendedName>
        <fullName evidence="4">Trehalose O-mycolyltransferase</fullName>
    </recommendedName>
</protein>